<feature type="transmembrane region" description="Helical" evidence="3">
    <location>
        <begin position="601"/>
        <end position="629"/>
    </location>
</feature>
<dbReference type="NCBIfam" id="TIGR01760">
    <property type="entry name" value="tape_meas_TP901"/>
    <property type="match status" value="1"/>
</dbReference>
<keyword evidence="3" id="KW-0472">Membrane</keyword>
<sequence>MAASKLQLQVILSALDKATAPLKRIQGGSIGAAKALKETRDKLKELNTQQKDVSAWRAQRAAAAQTEQALGAARDKVKQLSRDIAASGAPTRQMSRDFKAAVREANALKQAHGNQQTQLQGLRNKLNAAGISTRNLGAGERDLRAKIAATNSALQQQENRLKRITTQQKRLAAAKSQYEKTQGLAGSMAGTGAAGLATGSGILYGGAKLMAPGLEFDASMSNVQALTRLDKDSPELQALRDQARELGAGTQFTAGQAADAQGYLGMAGFDPAAIKAALPGMLDLAKAGGAELAETADIASNILTGLNLQASDMGRVGDILVGTFTRSNTNLQMLGETMKYVAPVASAVGQDIETVAAMAGKLGDAGIQGSMGGTALRAILNRLSAPPKAAAKALDQLGISAKDAQGNMRAMPDILTELYAKTKDMGNADRAGLLKGIAGEEAVSALQVLVKQAGSGDLQKFIGTLREAQGEAGKTAKVMADNLAGDLATLNSAWEDLGIQVQDQQNGPMRELTQSLASVIGGVKNWIAENPELAGQIVKTAAGLGILMAAMGGITLALASILGPFAMVRYGMALFGIKGAGLAGTLFNLGKTALPMVATGLRILGAAAVANPIGAIIMAIALGAALIYANWGTVGPYFLGLWAEIKAGFAGGLGGIAALIVNFSPAGLFYRAFAGVMGYFGIELPAKFTEFGSMIMQGLVNGIANAAGAVKAAVVGAADSSINYFKEKLGIHSPSRVFASLGVDTMDGLAQGLNNGSANPFAALDDTAKQVIQKGGEISANNPFAGLAGMPELANTEQLTFDKRPPISAASNSAPAGAAPVIINVYAAAGQDANAIAQAVAREFAKQQNAQQAKQRGRLSDLE</sequence>
<keyword evidence="2" id="KW-0175">Coiled coil</keyword>
<organism evidence="5 6">
    <name type="scientific">Pseudomonas spirodelae</name>
    <dbReference type="NCBI Taxonomy" id="3101751"/>
    <lineage>
        <taxon>Bacteria</taxon>
        <taxon>Pseudomonadati</taxon>
        <taxon>Pseudomonadota</taxon>
        <taxon>Gammaproteobacteria</taxon>
        <taxon>Pseudomonadales</taxon>
        <taxon>Pseudomonadaceae</taxon>
        <taxon>Pseudomonas</taxon>
    </lineage>
</organism>
<keyword evidence="3" id="KW-1133">Transmembrane helix</keyword>
<evidence type="ECO:0000313" key="6">
    <source>
        <dbReference type="Proteomes" id="UP001292571"/>
    </source>
</evidence>
<keyword evidence="1" id="KW-1188">Viral release from host cell</keyword>
<evidence type="ECO:0000256" key="2">
    <source>
        <dbReference type="SAM" id="Coils"/>
    </source>
</evidence>
<accession>A0ABU5P8Y9</accession>
<dbReference type="InterPro" id="IPR010090">
    <property type="entry name" value="Phage_tape_meas"/>
</dbReference>
<feature type="coiled-coil region" evidence="2">
    <location>
        <begin position="33"/>
        <end position="174"/>
    </location>
</feature>
<dbReference type="RefSeq" id="WP_322949110.1">
    <property type="nucleotide sequence ID" value="NZ_JAYEET010000034.1"/>
</dbReference>
<dbReference type="PANTHER" id="PTHR37813">
    <property type="entry name" value="FELS-2 PROPHAGE PROTEIN"/>
    <property type="match status" value="1"/>
</dbReference>
<proteinExistence type="predicted"/>
<protein>
    <submittedName>
        <fullName evidence="5">Phage tail tape measure protein</fullName>
    </submittedName>
</protein>
<dbReference type="PANTHER" id="PTHR37813:SF1">
    <property type="entry name" value="FELS-2 PROPHAGE PROTEIN"/>
    <property type="match status" value="1"/>
</dbReference>
<keyword evidence="3" id="KW-0812">Transmembrane</keyword>
<evidence type="ECO:0000256" key="3">
    <source>
        <dbReference type="SAM" id="Phobius"/>
    </source>
</evidence>
<keyword evidence="6" id="KW-1185">Reference proteome</keyword>
<dbReference type="Proteomes" id="UP001292571">
    <property type="component" value="Unassembled WGS sequence"/>
</dbReference>
<evidence type="ECO:0000313" key="5">
    <source>
        <dbReference type="EMBL" id="MEA1606142.1"/>
    </source>
</evidence>
<dbReference type="Pfam" id="PF10145">
    <property type="entry name" value="PhageMin_Tail"/>
    <property type="match status" value="1"/>
</dbReference>
<evidence type="ECO:0000256" key="1">
    <source>
        <dbReference type="ARBA" id="ARBA00022612"/>
    </source>
</evidence>
<feature type="domain" description="Phage tail tape measure protein" evidence="4">
    <location>
        <begin position="240"/>
        <end position="439"/>
    </location>
</feature>
<name>A0ABU5P8Y9_9PSED</name>
<dbReference type="EMBL" id="JAYEET010000034">
    <property type="protein sequence ID" value="MEA1606142.1"/>
    <property type="molecule type" value="Genomic_DNA"/>
</dbReference>
<feature type="transmembrane region" description="Helical" evidence="3">
    <location>
        <begin position="541"/>
        <end position="562"/>
    </location>
</feature>
<comment type="caution">
    <text evidence="5">The sequence shown here is derived from an EMBL/GenBank/DDBJ whole genome shotgun (WGS) entry which is preliminary data.</text>
</comment>
<evidence type="ECO:0000259" key="4">
    <source>
        <dbReference type="Pfam" id="PF10145"/>
    </source>
</evidence>
<feature type="transmembrane region" description="Helical" evidence="3">
    <location>
        <begin position="568"/>
        <end position="589"/>
    </location>
</feature>
<reference evidence="5 6" key="1">
    <citation type="submission" date="2023-12" db="EMBL/GenBank/DDBJ databases">
        <title>Pseudomonas sp. T5W1.</title>
        <authorList>
            <person name="Maltman C."/>
        </authorList>
    </citation>
    <scope>NUCLEOTIDE SEQUENCE [LARGE SCALE GENOMIC DNA]</scope>
    <source>
        <strain evidence="5 6">T5W1</strain>
    </source>
</reference>
<gene>
    <name evidence="5" type="ORF">SOP97_09995</name>
</gene>
<feature type="transmembrane region" description="Helical" evidence="3">
    <location>
        <begin position="649"/>
        <end position="670"/>
    </location>
</feature>